<dbReference type="Proteomes" id="UP000326799">
    <property type="component" value="Unassembled WGS sequence"/>
</dbReference>
<proteinExistence type="predicted"/>
<accession>A0A5N6EXF1</accession>
<dbReference type="AlphaFoldDB" id="A0A5N6EXF1"/>
<protein>
    <submittedName>
        <fullName evidence="2">Uncharacterized protein</fullName>
    </submittedName>
</protein>
<keyword evidence="3" id="KW-1185">Reference proteome</keyword>
<evidence type="ECO:0000313" key="3">
    <source>
        <dbReference type="Proteomes" id="UP000326799"/>
    </source>
</evidence>
<reference evidence="2 3" key="1">
    <citation type="submission" date="2019-04" db="EMBL/GenBank/DDBJ databases">
        <title>Fungal friends and foes A comparative genomics study of 23 Aspergillus species from section Flavi.</title>
        <authorList>
            <consortium name="DOE Joint Genome Institute"/>
            <person name="Kjaerbolling I."/>
            <person name="Vesth T.C."/>
            <person name="Frisvad J.C."/>
            <person name="Nybo J.L."/>
            <person name="Theobald S."/>
            <person name="Kildgaard S."/>
            <person name="Petersen T.I."/>
            <person name="Kuo A."/>
            <person name="Sato A."/>
            <person name="Lyhne E.K."/>
            <person name="Kogle M.E."/>
            <person name="Wiebenga A."/>
            <person name="Kun R.S."/>
            <person name="Lubbers R.J."/>
            <person name="Makela M.R."/>
            <person name="Barry K."/>
            <person name="Chovatia M."/>
            <person name="Clum A."/>
            <person name="Daum C."/>
            <person name="Haridas S."/>
            <person name="He G."/>
            <person name="LaButti K."/>
            <person name="Lipzen A."/>
            <person name="Mondo S."/>
            <person name="Pangilinan J."/>
            <person name="Riley R."/>
            <person name="Salamov A."/>
            <person name="Simmons B.A."/>
            <person name="Magnuson J.K."/>
            <person name="Henrissat B."/>
            <person name="Mortensen U.H."/>
            <person name="Larsen T.O."/>
            <person name="De vries R.P."/>
            <person name="Grigoriev I.V."/>
            <person name="Machida M."/>
            <person name="Baker S.E."/>
            <person name="Andersen M.R."/>
        </authorList>
    </citation>
    <scope>NUCLEOTIDE SEQUENCE [LARGE SCALE GENOMIC DNA]</scope>
    <source>
        <strain evidence="2 3">CBS 126849</strain>
    </source>
</reference>
<evidence type="ECO:0000313" key="2">
    <source>
        <dbReference type="EMBL" id="KAB8222047.1"/>
    </source>
</evidence>
<sequence length="103" mass="11988">MDSTSLLQEQLHRGIHIFEWPHLSKRLKNLTSTLILRVPRYQSHSSWISQFPLVFIYNVIVTSLMLSALLRDLPCALHAFEQAIARTLGLYTTHFPRPTRSPY</sequence>
<keyword evidence="1" id="KW-1133">Transmembrane helix</keyword>
<dbReference type="EMBL" id="ML733415">
    <property type="protein sequence ID" value="KAB8222047.1"/>
    <property type="molecule type" value="Genomic_DNA"/>
</dbReference>
<organism evidence="2 3">
    <name type="scientific">Aspergillus novoparasiticus</name>
    <dbReference type="NCBI Taxonomy" id="986946"/>
    <lineage>
        <taxon>Eukaryota</taxon>
        <taxon>Fungi</taxon>
        <taxon>Dikarya</taxon>
        <taxon>Ascomycota</taxon>
        <taxon>Pezizomycotina</taxon>
        <taxon>Eurotiomycetes</taxon>
        <taxon>Eurotiomycetidae</taxon>
        <taxon>Eurotiales</taxon>
        <taxon>Aspergillaceae</taxon>
        <taxon>Aspergillus</taxon>
        <taxon>Aspergillus subgen. Circumdati</taxon>
    </lineage>
</organism>
<keyword evidence="1" id="KW-0812">Transmembrane</keyword>
<feature type="transmembrane region" description="Helical" evidence="1">
    <location>
        <begin position="47"/>
        <end position="70"/>
    </location>
</feature>
<gene>
    <name evidence="2" type="ORF">BDV33DRAFT_169330</name>
</gene>
<keyword evidence="1" id="KW-0472">Membrane</keyword>
<evidence type="ECO:0000256" key="1">
    <source>
        <dbReference type="SAM" id="Phobius"/>
    </source>
</evidence>
<name>A0A5N6EXF1_9EURO</name>